<dbReference type="EMBL" id="FMXR01000004">
    <property type="protein sequence ID" value="SDB01753.1"/>
    <property type="molecule type" value="Genomic_DNA"/>
</dbReference>
<evidence type="ECO:0000256" key="8">
    <source>
        <dbReference type="SAM" id="Phobius"/>
    </source>
</evidence>
<dbReference type="InterPro" id="IPR037294">
    <property type="entry name" value="ABC_BtuC-like"/>
</dbReference>
<keyword evidence="4" id="KW-1003">Cell membrane</keyword>
<feature type="transmembrane region" description="Helical" evidence="8">
    <location>
        <begin position="355"/>
        <end position="374"/>
    </location>
</feature>
<dbReference type="PANTHER" id="PTHR30472:SF25">
    <property type="entry name" value="ABC TRANSPORTER PERMEASE PROTEIN MJ0876-RELATED"/>
    <property type="match status" value="1"/>
</dbReference>
<evidence type="ECO:0000256" key="7">
    <source>
        <dbReference type="ARBA" id="ARBA00023136"/>
    </source>
</evidence>
<evidence type="ECO:0000256" key="6">
    <source>
        <dbReference type="ARBA" id="ARBA00022989"/>
    </source>
</evidence>
<keyword evidence="3" id="KW-0813">Transport</keyword>
<evidence type="ECO:0000256" key="2">
    <source>
        <dbReference type="ARBA" id="ARBA00007935"/>
    </source>
</evidence>
<evidence type="ECO:0000256" key="5">
    <source>
        <dbReference type="ARBA" id="ARBA00022692"/>
    </source>
</evidence>
<organism evidence="9 10">
    <name type="scientific">Eubacterium oxidoreducens</name>
    <dbReference type="NCBI Taxonomy" id="1732"/>
    <lineage>
        <taxon>Bacteria</taxon>
        <taxon>Bacillati</taxon>
        <taxon>Bacillota</taxon>
        <taxon>Clostridia</taxon>
        <taxon>Eubacteriales</taxon>
        <taxon>Eubacteriaceae</taxon>
        <taxon>Eubacterium</taxon>
    </lineage>
</organism>
<feature type="transmembrane region" description="Helical" evidence="8">
    <location>
        <begin position="164"/>
        <end position="183"/>
    </location>
</feature>
<feature type="transmembrane region" description="Helical" evidence="8">
    <location>
        <begin position="103"/>
        <end position="123"/>
    </location>
</feature>
<accession>A0A1G6A183</accession>
<reference evidence="9 10" key="1">
    <citation type="submission" date="2016-10" db="EMBL/GenBank/DDBJ databases">
        <authorList>
            <person name="de Groot N.N."/>
        </authorList>
    </citation>
    <scope>NUCLEOTIDE SEQUENCE [LARGE SCALE GENOMIC DNA]</scope>
    <source>
        <strain evidence="9 10">DSM 3217</strain>
    </source>
</reference>
<dbReference type="RefSeq" id="WP_176762215.1">
    <property type="nucleotide sequence ID" value="NZ_FMXR01000004.1"/>
</dbReference>
<evidence type="ECO:0000256" key="1">
    <source>
        <dbReference type="ARBA" id="ARBA00004651"/>
    </source>
</evidence>
<feature type="transmembrane region" description="Helical" evidence="8">
    <location>
        <begin position="238"/>
        <end position="262"/>
    </location>
</feature>
<dbReference type="SUPFAM" id="SSF81345">
    <property type="entry name" value="ABC transporter involved in vitamin B12 uptake, BtuC"/>
    <property type="match status" value="1"/>
</dbReference>
<feature type="transmembrane region" description="Helical" evidence="8">
    <location>
        <begin position="23"/>
        <end position="44"/>
    </location>
</feature>
<evidence type="ECO:0000256" key="4">
    <source>
        <dbReference type="ARBA" id="ARBA00022475"/>
    </source>
</evidence>
<evidence type="ECO:0000313" key="10">
    <source>
        <dbReference type="Proteomes" id="UP000199228"/>
    </source>
</evidence>
<dbReference type="Pfam" id="PF01032">
    <property type="entry name" value="FecCD"/>
    <property type="match status" value="1"/>
</dbReference>
<keyword evidence="7 8" id="KW-0472">Membrane</keyword>
<comment type="subcellular location">
    <subcellularLocation>
        <location evidence="1">Cell membrane</location>
        <topology evidence="1">Multi-pass membrane protein</topology>
    </subcellularLocation>
</comment>
<keyword evidence="10" id="KW-1185">Reference proteome</keyword>
<dbReference type="STRING" id="1732.SAMN02910417_00064"/>
<evidence type="ECO:0000256" key="3">
    <source>
        <dbReference type="ARBA" id="ARBA00022448"/>
    </source>
</evidence>
<proteinExistence type="inferred from homology"/>
<feature type="transmembrane region" description="Helical" evidence="8">
    <location>
        <begin position="195"/>
        <end position="217"/>
    </location>
</feature>
<dbReference type="InterPro" id="IPR000522">
    <property type="entry name" value="ABC_transptr_permease_BtuC"/>
</dbReference>
<comment type="similarity">
    <text evidence="2">Belongs to the binding-protein-dependent transport system permease family. FecCD subfamily.</text>
</comment>
<evidence type="ECO:0000313" key="9">
    <source>
        <dbReference type="EMBL" id="SDB01753.1"/>
    </source>
</evidence>
<keyword evidence="6 8" id="KW-1133">Transmembrane helix</keyword>
<feature type="transmembrane region" description="Helical" evidence="8">
    <location>
        <begin position="282"/>
        <end position="315"/>
    </location>
</feature>
<sequence>MQLTKQEVLKVYQTDKKKDQKKLALVIAVTVFIFLFCLTIRYHAYGYEDKIALREYMQSFAAGIRFLFGRIFDTDYYAQKEAVIESIGKVNYLGAFARLKETLMALLAGAAMAISGAIFQTIYKNPMASPNILGATAGIHLGNVIMVVLYSSMALEMIYTRYKICYFLTAVCVVVVLLLGKWAGDQKGNPNVMEMVMVGAIISQGINVFTQYFMYNLEDEDLLIYQQIVLGTYQQTDFISMIIFLVLMGISIIPMLLLRYYFNAAAIDYVDAKTAGINPGPIRMIGQICGVIMVTAATIHCGEIGMITMVVPYLIRAVVGADFRKVCIYSFWVGGCLLMICRLLTSFILIADEEIPVSFILNIALTPIFMIILAQRKRGFQ</sequence>
<feature type="transmembrane region" description="Helical" evidence="8">
    <location>
        <begin position="56"/>
        <end position="72"/>
    </location>
</feature>
<name>A0A1G6A183_EUBOX</name>
<dbReference type="GO" id="GO:0005886">
    <property type="term" value="C:plasma membrane"/>
    <property type="evidence" value="ECO:0007669"/>
    <property type="project" value="UniProtKB-SubCell"/>
</dbReference>
<dbReference type="AlphaFoldDB" id="A0A1G6A183"/>
<dbReference type="GO" id="GO:0022857">
    <property type="term" value="F:transmembrane transporter activity"/>
    <property type="evidence" value="ECO:0007669"/>
    <property type="project" value="InterPro"/>
</dbReference>
<dbReference type="Gene3D" id="1.10.3470.10">
    <property type="entry name" value="ABC transporter involved in vitamin B12 uptake, BtuC"/>
    <property type="match status" value="1"/>
</dbReference>
<dbReference type="PANTHER" id="PTHR30472">
    <property type="entry name" value="FERRIC ENTEROBACTIN TRANSPORT SYSTEM PERMEASE PROTEIN"/>
    <property type="match status" value="1"/>
</dbReference>
<feature type="transmembrane region" description="Helical" evidence="8">
    <location>
        <begin position="327"/>
        <end position="349"/>
    </location>
</feature>
<keyword evidence="5 8" id="KW-0812">Transmembrane</keyword>
<dbReference type="Proteomes" id="UP000199228">
    <property type="component" value="Unassembled WGS sequence"/>
</dbReference>
<protein>
    <submittedName>
        <fullName evidence="9">ABC-type Fe3+-siderophore transport system, permease component</fullName>
    </submittedName>
</protein>
<gene>
    <name evidence="9" type="ORF">SAMN02910417_00064</name>
</gene>
<feature type="transmembrane region" description="Helical" evidence="8">
    <location>
        <begin position="129"/>
        <end position="152"/>
    </location>
</feature>